<dbReference type="EMBL" id="FNZH01000005">
    <property type="protein sequence ID" value="SEJ57510.1"/>
    <property type="molecule type" value="Genomic_DNA"/>
</dbReference>
<dbReference type="OrthoDB" id="839172at2"/>
<accession>A0A1H7A6J5</accession>
<evidence type="ECO:0000313" key="1">
    <source>
        <dbReference type="EMBL" id="SEJ57510.1"/>
    </source>
</evidence>
<evidence type="ECO:0000313" key="2">
    <source>
        <dbReference type="Proteomes" id="UP000199403"/>
    </source>
</evidence>
<name>A0A1H7A6J5_9BACT</name>
<dbReference type="PROSITE" id="PS51257">
    <property type="entry name" value="PROKAR_LIPOPROTEIN"/>
    <property type="match status" value="1"/>
</dbReference>
<proteinExistence type="predicted"/>
<reference evidence="2" key="1">
    <citation type="submission" date="2016-10" db="EMBL/GenBank/DDBJ databases">
        <authorList>
            <person name="Varghese N."/>
            <person name="Submissions S."/>
        </authorList>
    </citation>
    <scope>NUCLEOTIDE SEQUENCE [LARGE SCALE GENOMIC DNA]</scope>
    <source>
        <strain evidence="2">IBRC-M 10761</strain>
    </source>
</reference>
<organism evidence="1 2">
    <name type="scientific">Cyclobacterium xiamenense</name>
    <dbReference type="NCBI Taxonomy" id="1297121"/>
    <lineage>
        <taxon>Bacteria</taxon>
        <taxon>Pseudomonadati</taxon>
        <taxon>Bacteroidota</taxon>
        <taxon>Cytophagia</taxon>
        <taxon>Cytophagales</taxon>
        <taxon>Cyclobacteriaceae</taxon>
        <taxon>Cyclobacterium</taxon>
    </lineage>
</organism>
<dbReference type="Proteomes" id="UP000199403">
    <property type="component" value="Unassembled WGS sequence"/>
</dbReference>
<sequence length="176" mass="20402">MLIRNQLGILLLLLIMASCSGEKEDRYIFETERILDTETGDAYYVKNPDTLTVVHIDGVAEPVTVSSTPFAESEELEQLMDRYEEKLEARKDSVLRVQKAQIKENRKQRYAAYSDDELMNRFNELKEEGAPFAQQMDMMAELVRREVVLEIDLPEILDIDPEDIDMDMEYDPEAES</sequence>
<gene>
    <name evidence="1" type="ORF">SAMN05192553_105179</name>
</gene>
<keyword evidence="2" id="KW-1185">Reference proteome</keyword>
<dbReference type="RefSeq" id="WP_143057659.1">
    <property type="nucleotide sequence ID" value="NZ_FNZH01000005.1"/>
</dbReference>
<protein>
    <submittedName>
        <fullName evidence="1">Uncharacterized protein</fullName>
    </submittedName>
</protein>
<dbReference type="AlphaFoldDB" id="A0A1H7A6J5"/>